<keyword evidence="4" id="KW-1185">Reference proteome</keyword>
<dbReference type="STRING" id="1798.AWC30_08975"/>
<reference evidence="3 4" key="1">
    <citation type="submission" date="2016-01" db="EMBL/GenBank/DDBJ databases">
        <title>The new phylogeny of the genus Mycobacterium.</title>
        <authorList>
            <person name="Tarcisio F."/>
            <person name="Conor M."/>
            <person name="Antonella G."/>
            <person name="Elisabetta G."/>
            <person name="Giulia F.S."/>
            <person name="Sara T."/>
            <person name="Anna F."/>
            <person name="Clotilde B."/>
            <person name="Roberto B."/>
            <person name="Veronica D.S."/>
            <person name="Fabio R."/>
            <person name="Monica P."/>
            <person name="Olivier J."/>
            <person name="Enrico T."/>
            <person name="Nicola S."/>
        </authorList>
    </citation>
    <scope>NUCLEOTIDE SEQUENCE [LARGE SCALE GENOMIC DNA]</scope>
    <source>
        <strain evidence="3 4">DSM 44153</strain>
    </source>
</reference>
<dbReference type="SUPFAM" id="SSF51004">
    <property type="entry name" value="C-terminal (heme d1) domain of cytochrome cd1-nitrite reductase"/>
    <property type="match status" value="1"/>
</dbReference>
<proteinExistence type="predicted"/>
<gene>
    <name evidence="3" type="ORF">AWC30_08975</name>
</gene>
<keyword evidence="2" id="KW-0732">Signal</keyword>
<feature type="chain" id="PRO_5011987322" evidence="2">
    <location>
        <begin position="27"/>
        <end position="347"/>
    </location>
</feature>
<dbReference type="PROSITE" id="PS51257">
    <property type="entry name" value="PROKAR_LIPOPROTEIN"/>
    <property type="match status" value="1"/>
</dbReference>
<comment type="caution">
    <text evidence="3">The sequence shown here is derived from an EMBL/GenBank/DDBJ whole genome shotgun (WGS) entry which is preliminary data.</text>
</comment>
<evidence type="ECO:0000313" key="3">
    <source>
        <dbReference type="EMBL" id="ORX05551.1"/>
    </source>
</evidence>
<dbReference type="OrthoDB" id="4744792at2"/>
<dbReference type="AlphaFoldDB" id="A0A1X2EKU1"/>
<evidence type="ECO:0000256" key="2">
    <source>
        <dbReference type="SAM" id="SignalP"/>
    </source>
</evidence>
<evidence type="ECO:0000313" key="4">
    <source>
        <dbReference type="Proteomes" id="UP000193090"/>
    </source>
</evidence>
<sequence>MTVRGWVRAAVGAAVAAATVAGCTSAQTDWESEPTVTVSATARPLRAPAWSPALSALVALTDDGRLARVTDPDDPDRVGTAVSGPLDAGRDLRISETNPREVFVPRPGRQNLTVLDLDSLRPVDELAAGPAPDSVSANAGLRVLLVLSADGRSVTPVGEHGRTALPTAEFSDEPAEAIIGSARGRRIDYHLYHRDGVRHYRGASTTPEQLGEIAVPVSVAAADHTKTTRSYVASGATVRAVESRRGGEGLSEVGRLEVPAGAVRCLVADDTRLYIATDTALVVARTASFTGYPDGAIPVIRVVDYRAELPAGPARSASPSGLAVGAHRVYLTLDGQPYLVSIAKPGL</sequence>
<evidence type="ECO:0000256" key="1">
    <source>
        <dbReference type="SAM" id="MobiDB-lite"/>
    </source>
</evidence>
<dbReference type="InterPro" id="IPR011048">
    <property type="entry name" value="Haem_d1_sf"/>
</dbReference>
<dbReference type="Proteomes" id="UP000193090">
    <property type="component" value="Unassembled WGS sequence"/>
</dbReference>
<accession>A0A1X2EKU1</accession>
<organism evidence="3 4">
    <name type="scientific">Mycolicibacillus trivialis</name>
    <dbReference type="NCBI Taxonomy" id="1798"/>
    <lineage>
        <taxon>Bacteria</taxon>
        <taxon>Bacillati</taxon>
        <taxon>Actinomycetota</taxon>
        <taxon>Actinomycetes</taxon>
        <taxon>Mycobacteriales</taxon>
        <taxon>Mycobacteriaceae</taxon>
        <taxon>Mycolicibacillus</taxon>
    </lineage>
</organism>
<protein>
    <submittedName>
        <fullName evidence="3">Uncharacterized protein</fullName>
    </submittedName>
</protein>
<dbReference type="EMBL" id="LQPZ01000018">
    <property type="protein sequence ID" value="ORX05551.1"/>
    <property type="molecule type" value="Genomic_DNA"/>
</dbReference>
<name>A0A1X2EKU1_9MYCO</name>
<feature type="signal peptide" evidence="2">
    <location>
        <begin position="1"/>
        <end position="26"/>
    </location>
</feature>
<feature type="region of interest" description="Disordered" evidence="1">
    <location>
        <begin position="69"/>
        <end position="89"/>
    </location>
</feature>